<keyword evidence="3" id="KW-0328">Glycosyltransferase</keyword>
<dbReference type="SUPFAM" id="SSF53448">
    <property type="entry name" value="Nucleotide-diphospho-sugar transferases"/>
    <property type="match status" value="3"/>
</dbReference>
<accession>A0AB39HY67</accession>
<feature type="domain" description="Glycosyltransferase 2-like" evidence="2">
    <location>
        <begin position="8"/>
        <end position="123"/>
    </location>
</feature>
<evidence type="ECO:0000259" key="2">
    <source>
        <dbReference type="Pfam" id="PF00535"/>
    </source>
</evidence>
<reference evidence="3" key="1">
    <citation type="submission" date="2024-07" db="EMBL/GenBank/DDBJ databases">
        <title>Identification and characteristics of a novel species of coltsfoot's symbiotic bacteria.</title>
        <authorList>
            <person name="Juszczyk A."/>
            <person name="Jasielczuk I."/>
            <person name="Gurgul A."/>
            <person name="Rogala M."/>
            <person name="Kowalczyk A."/>
            <person name="Szmatola T."/>
            <person name="Kosecka-Strojek M."/>
            <person name="Arent Z."/>
            <person name="Latowski D."/>
        </authorList>
    </citation>
    <scope>NUCLEOTIDE SEQUENCE</scope>
    <source>
        <strain evidence="3">Hg7Tf</strain>
    </source>
</reference>
<dbReference type="EMBL" id="CP162607">
    <property type="protein sequence ID" value="XDK34911.1"/>
    <property type="molecule type" value="Genomic_DNA"/>
</dbReference>
<evidence type="ECO:0000313" key="3">
    <source>
        <dbReference type="EMBL" id="XDK34911.1"/>
    </source>
</evidence>
<evidence type="ECO:0000256" key="1">
    <source>
        <dbReference type="ARBA" id="ARBA00022519"/>
    </source>
</evidence>
<gene>
    <name evidence="3" type="ORF">AB4Y39_14400</name>
</gene>
<dbReference type="GO" id="GO:0016757">
    <property type="term" value="F:glycosyltransferase activity"/>
    <property type="evidence" value="ECO:0007669"/>
    <property type="project" value="UniProtKB-KW"/>
</dbReference>
<dbReference type="Gene3D" id="3.40.50.2000">
    <property type="entry name" value="Glycogen Phosphorylase B"/>
    <property type="match status" value="1"/>
</dbReference>
<dbReference type="AlphaFoldDB" id="A0AB39HY67"/>
<dbReference type="Pfam" id="PF00535">
    <property type="entry name" value="Glycos_transf_2"/>
    <property type="match status" value="1"/>
</dbReference>
<dbReference type="PANTHER" id="PTHR43685">
    <property type="entry name" value="GLYCOSYLTRANSFERASE"/>
    <property type="match status" value="1"/>
</dbReference>
<organism evidence="3">
    <name type="scientific">Pseudomonas sp. Hg7Tf</name>
    <dbReference type="NCBI Taxonomy" id="3236988"/>
    <lineage>
        <taxon>Bacteria</taxon>
        <taxon>Pseudomonadati</taxon>
        <taxon>Pseudomonadota</taxon>
        <taxon>Gammaproteobacteria</taxon>
        <taxon>Pseudomonadales</taxon>
        <taxon>Pseudomonadaceae</taxon>
        <taxon>Pseudomonas</taxon>
    </lineage>
</organism>
<protein>
    <submittedName>
        <fullName evidence="3">Glycosyltransferase</fullName>
        <ecNumber evidence="3">2.4.-.-</ecNumber>
    </submittedName>
</protein>
<keyword evidence="1" id="KW-0997">Cell inner membrane</keyword>
<dbReference type="InterPro" id="IPR050834">
    <property type="entry name" value="Glycosyltransf_2"/>
</dbReference>
<dbReference type="Gene3D" id="3.90.550.10">
    <property type="entry name" value="Spore Coat Polysaccharide Biosynthesis Protein SpsA, Chain A"/>
    <property type="match status" value="2"/>
</dbReference>
<dbReference type="EC" id="2.4.-.-" evidence="3"/>
<name>A0AB39HY67_9PSED</name>
<keyword evidence="1" id="KW-1003">Cell membrane</keyword>
<proteinExistence type="predicted"/>
<dbReference type="InterPro" id="IPR029044">
    <property type="entry name" value="Nucleotide-diphossugar_trans"/>
</dbReference>
<keyword evidence="1" id="KW-0472">Membrane</keyword>
<dbReference type="InterPro" id="IPR001173">
    <property type="entry name" value="Glyco_trans_2-like"/>
</dbReference>
<sequence>MNDQPLVSIAIPAFNPEYFSRTLFSAISQRYSNLEVVVCDDSAGDEIKAVIDEWSGQARCELRYVRNPFNLGFARNLLQCLEQARGSFVKFLCDDDWLLDGCIEQQVRVFMDCPDVNMVVNNRFICAADESILPARPANCLIAPCSAILNGADMLDAVASKAPNLFGGISHMLMRRDQVQEYLPMLVQEGMCFSARLDMALYICLLRRGHLGYLNTVLSLERAHVGQLSHQAGMRLAHKSESEWLLQMLASRTGEAAPAVGWVRYMPLDIFKPEQALVWEEFEMTRLYAGQLGGFQQQVGTQSLSFAELYAEWLDCRSLSSAQIRLLPKRIEQWPLQPRIVAIVFDPHGDTSALGATLDSLAAQSYVASQVWVMGPKAPLNSPSGVEHITLRGNGFDQLNTRIASADTADWVFLLQAGDRLHPHALVIMAERMALGENRLCLYTDEGSDDSLQATQPIFKPDFNLDLMRSFPYVGRMLAFERTQLLAQGGFAANFDVLAPQDLLWRLVETHGLQVIEHVAELLVQCQDGYQKWQSDPACINQAPKVLRAHLQRLGVEAELVSAQNSMLTRVMYQHLDTPLVSIIVAAGQNLQQLQRCVESIFEHTAYRQYEVLVAVTGQESADLQGWLAAMRSLDSDQLRVVDVAAPSGPPLFNRASEQARGSYILLLDASCMIFDAQWLSEMVSHAQRPEVGVVGAKLCSSAGSVVNAGWLLGVHGVMDTPFAGQPVDSASYMSRLLAVQNLSAVSASCLLVRRDIFVDLGGLDADAFKAEFFDADLCLRVRDHGYLVVWTPFAVVASLPAMEQEGLDQNDKDLEQQAFYERWLPRVANDPAYNRNLSLKLTSYTLEPGLRAGWDPFISRVAPFVLALPINTTAVGHYRVAQPFTELERAGWVQGQLDYSMPGIIELERHKPDVIILQCRYMSSSLQEFERIKRFSSARRIYEIDDYIIDVPKKNEHGRNMPQDMYERVSRGIALCDRVVVSTLPLADALSSMHHDIRVVPNLLARDLWGGLQSRRQTSIKPRVGWAGGTSHRGDLELIADVVKALADEVDWVFFGMCPDVLRPYIKEFHSGITMSLYPRKLASLNLDLALAPLEANLFNDCKSNLRLLEYGACGFPVVCADTKAYQGYLPCTRVPGNTPQAWLEAIRMHLDDPQASYRMGDQLREVVLRDYMLTPDKLQHWANAWLAD</sequence>
<keyword evidence="3" id="KW-0808">Transferase</keyword>
<dbReference type="RefSeq" id="WP_354363182.1">
    <property type="nucleotide sequence ID" value="NZ_CP162607.1"/>
</dbReference>
<dbReference type="Pfam" id="PF13641">
    <property type="entry name" value="Glyco_tranf_2_3"/>
    <property type="match status" value="1"/>
</dbReference>
<dbReference type="PANTHER" id="PTHR43685:SF2">
    <property type="entry name" value="GLYCOSYLTRANSFERASE 2-LIKE DOMAIN-CONTAINING PROTEIN"/>
    <property type="match status" value="1"/>
</dbReference>
<dbReference type="SUPFAM" id="SSF53756">
    <property type="entry name" value="UDP-Glycosyltransferase/glycogen phosphorylase"/>
    <property type="match status" value="1"/>
</dbReference>
<dbReference type="CDD" id="cd00761">
    <property type="entry name" value="Glyco_tranf_GTA_type"/>
    <property type="match status" value="1"/>
</dbReference>